<dbReference type="InterPro" id="IPR003591">
    <property type="entry name" value="Leu-rich_rpt_typical-subtyp"/>
</dbReference>
<dbReference type="GeneID" id="109542374"/>
<dbReference type="SUPFAM" id="SSF52058">
    <property type="entry name" value="L domain-like"/>
    <property type="match status" value="5"/>
</dbReference>
<dbReference type="PANTHER" id="PTHR24369">
    <property type="entry name" value="ANTIGEN BSP, PUTATIVE-RELATED"/>
    <property type="match status" value="1"/>
</dbReference>
<dbReference type="GO" id="GO:0005886">
    <property type="term" value="C:plasma membrane"/>
    <property type="evidence" value="ECO:0007669"/>
    <property type="project" value="TreeGrafter"/>
</dbReference>
<dbReference type="AlphaFoldDB" id="A0AAR5Q1M4"/>
<evidence type="ECO:0000313" key="4">
    <source>
        <dbReference type="EnsemblMetazoa" id="XP_019767134.1"/>
    </source>
</evidence>
<evidence type="ECO:0008006" key="6">
    <source>
        <dbReference type="Google" id="ProtNLM"/>
    </source>
</evidence>
<sequence length="1258" mass="141944">MGELSKMYRTIWLAWYLSSLKVVRGGEAETSSCTFNSMCACSPDQLNPNPSIDSIACYSVPFYKFPVMPVKQIDRIEVLDSMIPSLEADTLNSCEIQALVFNNNQLQHVSEKIFSSSLDTLVSLDLSYNRLDVVPFPTLKDLKSLHWLNLHGNQIASINGDWSHMKSSLNTLFIGHNDITEIADTSPHNVHSGIRQLKYLTWLNADSNRIHKIHKHSLPSSLKTASFAYNLIENFPLDIIANMPHLEWLYLRGNHIRSIPEHTFGRKFWIQKIDLNQNYLTTFPARPFNGSIFVRDVFLAMNEFEVVAANSFSGLDCRRIVFSYNQIGDIEEAAFQGVLSTLEYLDLDHNRLRTIPMAITQLLALRFLYLSFNYLSDLPVGYLDSFRESLKALSLGGNRFYKIPSDGLRNCSKISYFNAASNQISGISLEDFSEWGRSVQVLNINNNRITTLSANVFMEMPKLKELSISYNPLRNVDLQAFGGLANLETLELSSSFERDDLPYEAFKDLSKLKYLYLDHNSFHEIKPSSFDSLRDLEYLNLDSNKVESLPVSLFKPSIHTKLSTAVLSNNELSVLESGSFELLESLEVIWLDGNKIRDIQKDAFADLPKASMIFLRNNQLVSIQQGAFSNLPLLRRLDLQRNQLTRLSLSYFSNLSTPLSVNCSFNQLTTCTGSKVMANLEELDLRGNKLAAVPPCLQLSPLLRKLVLDSNSLVALKMDSFSKLAALEQLGLHKNALAHLDLGAFSGLQSLQTLDLSENSISYLHNGQFSVAPKLRVLNLRGNSLTYLPREVFSNTQLEFLDISYNSLSVVPRESLSDIGLTLRHLSLQSNVLEHIDVTSFPDVPFMNHLDMSRNKLTILPDNVFTQLSWLQYLDLSSNPLRANFKELFHYAQNLKHLNLANTGLDTTPDFPLPDLVHLNLSFNNLQDIDKHSFRGLGKLKSLVLSHCNLGSVPSHLWTFLGSLRDLDLSFNPITGITVESFQGLKALQTLNIQHLKQLAQFDSKAFSHLRILSELSMQTSPSLQNFYEELCYLFTHMGQLRRLKLNVIEHELRDQLTCLANKKIVHLEIAGRNLQIVDREAFAKLTKNPTLMIKISGTQIADLPAGLFSHMHQIQHLAVDLSNNMLTTLTPEVFYGNFSTWDDVGTGLVSGGLELSKNRFRCGCHLAWLGHWLRRWSRENFNPRTSSVDHISNLQEATRQGTCWDSALEQHVPIMKLPPVDMSCQASALSSRAERFAADQLAGITVCLVGYLVGFGS</sequence>
<keyword evidence="3" id="KW-0732">Signal</keyword>
<dbReference type="SMART" id="SM00364">
    <property type="entry name" value="LRR_BAC"/>
    <property type="match status" value="12"/>
</dbReference>
<reference evidence="5" key="1">
    <citation type="journal article" date="2013" name="Genome Biol.">
        <title>Draft genome of the mountain pine beetle, Dendroctonus ponderosae Hopkins, a major forest pest.</title>
        <authorList>
            <person name="Keeling C.I."/>
            <person name="Yuen M.M."/>
            <person name="Liao N.Y."/>
            <person name="Docking T.R."/>
            <person name="Chan S.K."/>
            <person name="Taylor G.A."/>
            <person name="Palmquist D.L."/>
            <person name="Jackman S.D."/>
            <person name="Nguyen A."/>
            <person name="Li M."/>
            <person name="Henderson H."/>
            <person name="Janes J.K."/>
            <person name="Zhao Y."/>
            <person name="Pandoh P."/>
            <person name="Moore R."/>
            <person name="Sperling F.A."/>
            <person name="Huber D.P."/>
            <person name="Birol I."/>
            <person name="Jones S.J."/>
            <person name="Bohlmann J."/>
        </authorList>
    </citation>
    <scope>NUCLEOTIDE SEQUENCE</scope>
</reference>
<evidence type="ECO:0000256" key="2">
    <source>
        <dbReference type="ARBA" id="ARBA00022737"/>
    </source>
</evidence>
<dbReference type="InterPro" id="IPR050541">
    <property type="entry name" value="LRR_TM_domain-containing"/>
</dbReference>
<evidence type="ECO:0000256" key="3">
    <source>
        <dbReference type="SAM" id="SignalP"/>
    </source>
</evidence>
<feature type="signal peptide" evidence="3">
    <location>
        <begin position="1"/>
        <end position="28"/>
    </location>
</feature>
<proteinExistence type="predicted"/>
<reference evidence="4" key="2">
    <citation type="submission" date="2024-08" db="UniProtKB">
        <authorList>
            <consortium name="EnsemblMetazoa"/>
        </authorList>
    </citation>
    <scope>IDENTIFICATION</scope>
</reference>
<organism evidence="4 5">
    <name type="scientific">Dendroctonus ponderosae</name>
    <name type="common">Mountain pine beetle</name>
    <dbReference type="NCBI Taxonomy" id="77166"/>
    <lineage>
        <taxon>Eukaryota</taxon>
        <taxon>Metazoa</taxon>
        <taxon>Ecdysozoa</taxon>
        <taxon>Arthropoda</taxon>
        <taxon>Hexapoda</taxon>
        <taxon>Insecta</taxon>
        <taxon>Pterygota</taxon>
        <taxon>Neoptera</taxon>
        <taxon>Endopterygota</taxon>
        <taxon>Coleoptera</taxon>
        <taxon>Polyphaga</taxon>
        <taxon>Cucujiformia</taxon>
        <taxon>Curculionidae</taxon>
        <taxon>Scolytinae</taxon>
        <taxon>Dendroctonus</taxon>
    </lineage>
</organism>
<dbReference type="EnsemblMetazoa" id="XM_019911575.1">
    <property type="protein sequence ID" value="XP_019767134.1"/>
    <property type="gene ID" value="LOC109542374"/>
</dbReference>
<evidence type="ECO:0000256" key="1">
    <source>
        <dbReference type="ARBA" id="ARBA00022614"/>
    </source>
</evidence>
<keyword evidence="2" id="KW-0677">Repeat</keyword>
<dbReference type="SMART" id="SM00365">
    <property type="entry name" value="LRR_SD22"/>
    <property type="match status" value="10"/>
</dbReference>
<dbReference type="Gene3D" id="3.80.10.10">
    <property type="entry name" value="Ribonuclease Inhibitor"/>
    <property type="match status" value="8"/>
</dbReference>
<name>A0AAR5Q1M4_DENPD</name>
<dbReference type="PANTHER" id="PTHR24369:SF213">
    <property type="entry name" value="INSULIN LIKE GROWTH FACTOR BINDING PROTEIN ACID LABILE SUBUNIT"/>
    <property type="match status" value="1"/>
</dbReference>
<dbReference type="InterPro" id="IPR032675">
    <property type="entry name" value="LRR_dom_sf"/>
</dbReference>
<accession>A0AAR5Q1M4</accession>
<dbReference type="Proteomes" id="UP000019118">
    <property type="component" value="Unassembled WGS sequence"/>
</dbReference>
<evidence type="ECO:0000313" key="5">
    <source>
        <dbReference type="Proteomes" id="UP000019118"/>
    </source>
</evidence>
<keyword evidence="1" id="KW-0433">Leucine-rich repeat</keyword>
<dbReference type="KEGG" id="dpa:109542374"/>
<dbReference type="InterPro" id="IPR001611">
    <property type="entry name" value="Leu-rich_rpt"/>
</dbReference>
<keyword evidence="5" id="KW-1185">Reference proteome</keyword>
<dbReference type="SMART" id="SM00369">
    <property type="entry name" value="LRR_TYP"/>
    <property type="match status" value="29"/>
</dbReference>
<dbReference type="FunFam" id="3.80.10.10:FF:001164">
    <property type="entry name" value="GH01279p"/>
    <property type="match status" value="1"/>
</dbReference>
<protein>
    <recommendedName>
        <fullName evidence="6">LRRCT domain-containing protein</fullName>
    </recommendedName>
</protein>
<dbReference type="PROSITE" id="PS51450">
    <property type="entry name" value="LRR"/>
    <property type="match status" value="9"/>
</dbReference>
<feature type="chain" id="PRO_5043680998" description="LRRCT domain-containing protein" evidence="3">
    <location>
        <begin position="29"/>
        <end position="1258"/>
    </location>
</feature>
<dbReference type="Pfam" id="PF13855">
    <property type="entry name" value="LRR_8"/>
    <property type="match status" value="9"/>
</dbReference>